<gene>
    <name evidence="2" type="ORF">GMORB2_1058</name>
</gene>
<dbReference type="RefSeq" id="XP_035324464.1">
    <property type="nucleotide sequence ID" value="XM_035463040.1"/>
</dbReference>
<feature type="region of interest" description="Disordered" evidence="1">
    <location>
        <begin position="96"/>
        <end position="151"/>
    </location>
</feature>
<comment type="caution">
    <text evidence="2">The sequence shown here is derived from an EMBL/GenBank/DDBJ whole genome shotgun (WGS) entry which is preliminary data.</text>
</comment>
<dbReference type="OrthoDB" id="2563506at2759"/>
<dbReference type="GeneID" id="55967288"/>
<feature type="compositionally biased region" description="Polar residues" evidence="1">
    <location>
        <begin position="114"/>
        <end position="123"/>
    </location>
</feature>
<dbReference type="Proteomes" id="UP000749293">
    <property type="component" value="Unassembled WGS sequence"/>
</dbReference>
<dbReference type="InterPro" id="IPR024368">
    <property type="entry name" value="Ecl1/2/3"/>
</dbReference>
<proteinExistence type="predicted"/>
<evidence type="ECO:0000256" key="1">
    <source>
        <dbReference type="SAM" id="MobiDB-lite"/>
    </source>
</evidence>
<sequence length="172" mass="18481">MALDLWSHQFCLACDKQVESDSAAYCSEACRLAELERTSSPSSAASSPVSSPGLTSPDPWTAYLASSVSSTSNSNTNNYFFLSPAFDFSSTTTTYAQQPRTTYGSGNSSNSNNPTSTHKQQLISSSSNSSLSSMGSTSTTGDSNQLSSQARQELQAYAVSFDHVRTQRRRSY</sequence>
<evidence type="ECO:0000313" key="2">
    <source>
        <dbReference type="EMBL" id="KAF4125812.1"/>
    </source>
</evidence>
<accession>A0A9P4Z1P8</accession>
<keyword evidence="3" id="KW-1185">Reference proteome</keyword>
<reference evidence="2" key="1">
    <citation type="submission" date="2020-03" db="EMBL/GenBank/DDBJ databases">
        <title>Site-based positive gene gene selection in Geosmithia morbida across the United States reveals a broad range of putative effectors and factors for local host and environmental adapation.</title>
        <authorList>
            <person name="Onufrak A."/>
            <person name="Murdoch R.W."/>
            <person name="Gazis R."/>
            <person name="Huff M."/>
            <person name="Staton M."/>
            <person name="Klingeman W."/>
            <person name="Hadziabdic D."/>
        </authorList>
    </citation>
    <scope>NUCLEOTIDE SEQUENCE</scope>
    <source>
        <strain evidence="2">1262</strain>
    </source>
</reference>
<name>A0A9P4Z1P8_9HYPO</name>
<feature type="compositionally biased region" description="Low complexity" evidence="1">
    <location>
        <begin position="96"/>
        <end position="113"/>
    </location>
</feature>
<feature type="compositionally biased region" description="Low complexity" evidence="1">
    <location>
        <begin position="124"/>
        <end position="143"/>
    </location>
</feature>
<dbReference type="Pfam" id="PF12855">
    <property type="entry name" value="Ecl1"/>
    <property type="match status" value="1"/>
</dbReference>
<evidence type="ECO:0000313" key="3">
    <source>
        <dbReference type="Proteomes" id="UP000749293"/>
    </source>
</evidence>
<dbReference type="EMBL" id="JAANYQ010000002">
    <property type="protein sequence ID" value="KAF4125812.1"/>
    <property type="molecule type" value="Genomic_DNA"/>
</dbReference>
<organism evidence="2 3">
    <name type="scientific">Geosmithia morbida</name>
    <dbReference type="NCBI Taxonomy" id="1094350"/>
    <lineage>
        <taxon>Eukaryota</taxon>
        <taxon>Fungi</taxon>
        <taxon>Dikarya</taxon>
        <taxon>Ascomycota</taxon>
        <taxon>Pezizomycotina</taxon>
        <taxon>Sordariomycetes</taxon>
        <taxon>Hypocreomycetidae</taxon>
        <taxon>Hypocreales</taxon>
        <taxon>Bionectriaceae</taxon>
        <taxon>Geosmithia</taxon>
    </lineage>
</organism>
<dbReference type="AlphaFoldDB" id="A0A9P4Z1P8"/>
<protein>
    <submittedName>
        <fullName evidence="2">Conserved hypothetical, protein</fullName>
    </submittedName>
</protein>